<dbReference type="GO" id="GO:0000270">
    <property type="term" value="P:peptidoglycan metabolic process"/>
    <property type="evidence" value="ECO:0007669"/>
    <property type="project" value="UniProtKB-UniRule"/>
</dbReference>
<organism evidence="7 8">
    <name type="scientific">Sphaerisporangium siamense</name>
    <dbReference type="NCBI Taxonomy" id="795645"/>
    <lineage>
        <taxon>Bacteria</taxon>
        <taxon>Bacillati</taxon>
        <taxon>Actinomycetota</taxon>
        <taxon>Actinomycetes</taxon>
        <taxon>Streptosporangiales</taxon>
        <taxon>Streptosporangiaceae</taxon>
        <taxon>Sphaerisporangium</taxon>
    </lineage>
</organism>
<dbReference type="HAMAP" id="MF_02071">
    <property type="entry name" value="RlpA"/>
    <property type="match status" value="1"/>
</dbReference>
<evidence type="ECO:0000256" key="1">
    <source>
        <dbReference type="ARBA" id="ARBA00023239"/>
    </source>
</evidence>
<dbReference type="GO" id="GO:0071555">
    <property type="term" value="P:cell wall organization"/>
    <property type="evidence" value="ECO:0007669"/>
    <property type="project" value="UniProtKB-KW"/>
</dbReference>
<dbReference type="Pfam" id="PF03330">
    <property type="entry name" value="DPBB_1"/>
    <property type="match status" value="1"/>
</dbReference>
<evidence type="ECO:0000259" key="6">
    <source>
        <dbReference type="Pfam" id="PF03330"/>
    </source>
</evidence>
<keyword evidence="8" id="KW-1185">Reference proteome</keyword>
<dbReference type="NCBIfam" id="TIGR00413">
    <property type="entry name" value="rlpA"/>
    <property type="match status" value="1"/>
</dbReference>
<comment type="similarity">
    <text evidence="3 4">Belongs to the RlpA family.</text>
</comment>
<dbReference type="Gene3D" id="2.40.40.10">
    <property type="entry name" value="RlpA-like domain"/>
    <property type="match status" value="1"/>
</dbReference>
<dbReference type="InterPro" id="IPR009009">
    <property type="entry name" value="RlpA-like_DPBB"/>
</dbReference>
<dbReference type="PANTHER" id="PTHR34183">
    <property type="entry name" value="ENDOLYTIC PEPTIDOGLYCAN TRANSGLYCOSYLASE RLPA"/>
    <property type="match status" value="1"/>
</dbReference>
<evidence type="ECO:0000313" key="8">
    <source>
        <dbReference type="Proteomes" id="UP000542210"/>
    </source>
</evidence>
<feature type="domain" description="RlpA-like protein double-psi beta-barrel" evidence="6">
    <location>
        <begin position="185"/>
        <end position="268"/>
    </location>
</feature>
<name>A0A7W7DAM3_9ACTN</name>
<proteinExistence type="inferred from homology"/>
<keyword evidence="2 3" id="KW-0961">Cell wall biogenesis/degradation</keyword>
<evidence type="ECO:0000313" key="7">
    <source>
        <dbReference type="EMBL" id="MBB4702096.1"/>
    </source>
</evidence>
<comment type="function">
    <text evidence="3">Lytic transglycosylase with a strong preference for naked glycan strands that lack stem peptides.</text>
</comment>
<feature type="compositionally biased region" description="Polar residues" evidence="5">
    <location>
        <begin position="62"/>
        <end position="78"/>
    </location>
</feature>
<feature type="compositionally biased region" description="Low complexity" evidence="5">
    <location>
        <begin position="140"/>
        <end position="160"/>
    </location>
</feature>
<feature type="region of interest" description="Disordered" evidence="5">
    <location>
        <begin position="48"/>
        <end position="176"/>
    </location>
</feature>
<dbReference type="RefSeq" id="WP_239123306.1">
    <property type="nucleotide sequence ID" value="NZ_BOOV01000026.1"/>
</dbReference>
<keyword evidence="7" id="KW-0449">Lipoprotein</keyword>
<comment type="caution">
    <text evidence="7">The sequence shown here is derived from an EMBL/GenBank/DDBJ whole genome shotgun (WGS) entry which is preliminary data.</text>
</comment>
<protein>
    <recommendedName>
        <fullName evidence="3">Probable endolytic peptidoglycan transglycosylase RlpA</fullName>
        <ecNumber evidence="3">4.2.2.-</ecNumber>
    </recommendedName>
</protein>
<dbReference type="EC" id="4.2.2.-" evidence="3"/>
<accession>A0A7W7DAM3</accession>
<gene>
    <name evidence="3" type="primary">rlpA</name>
    <name evidence="7" type="ORF">BJ982_003640</name>
</gene>
<keyword evidence="1 3" id="KW-0456">Lyase</keyword>
<evidence type="ECO:0000256" key="5">
    <source>
        <dbReference type="SAM" id="MobiDB-lite"/>
    </source>
</evidence>
<evidence type="ECO:0000256" key="2">
    <source>
        <dbReference type="ARBA" id="ARBA00023316"/>
    </source>
</evidence>
<dbReference type="AlphaFoldDB" id="A0A7W7DAM3"/>
<dbReference type="CDD" id="cd22268">
    <property type="entry name" value="DPBB_RlpA-like"/>
    <property type="match status" value="1"/>
</dbReference>
<dbReference type="InterPro" id="IPR034718">
    <property type="entry name" value="RlpA"/>
</dbReference>
<dbReference type="PANTHER" id="PTHR34183:SF8">
    <property type="entry name" value="ENDOLYTIC PEPTIDOGLYCAN TRANSGLYCOSYLASE RLPA-RELATED"/>
    <property type="match status" value="1"/>
</dbReference>
<feature type="compositionally biased region" description="Basic residues" evidence="5">
    <location>
        <begin position="166"/>
        <end position="175"/>
    </location>
</feature>
<dbReference type="InterPro" id="IPR036908">
    <property type="entry name" value="RlpA-like_sf"/>
</dbReference>
<dbReference type="GO" id="GO:0008932">
    <property type="term" value="F:lytic endotransglycosylase activity"/>
    <property type="evidence" value="ECO:0007669"/>
    <property type="project" value="UniProtKB-UniRule"/>
</dbReference>
<reference evidence="7 8" key="1">
    <citation type="submission" date="2020-08" db="EMBL/GenBank/DDBJ databases">
        <title>Sequencing the genomes of 1000 actinobacteria strains.</title>
        <authorList>
            <person name="Klenk H.-P."/>
        </authorList>
    </citation>
    <scope>NUCLEOTIDE SEQUENCE [LARGE SCALE GENOMIC DNA]</scope>
    <source>
        <strain evidence="7 8">DSM 45784</strain>
    </source>
</reference>
<dbReference type="InterPro" id="IPR012997">
    <property type="entry name" value="RplA"/>
</dbReference>
<evidence type="ECO:0000256" key="3">
    <source>
        <dbReference type="HAMAP-Rule" id="MF_02071"/>
    </source>
</evidence>
<dbReference type="SUPFAM" id="SSF50685">
    <property type="entry name" value="Barwin-like endoglucanases"/>
    <property type="match status" value="1"/>
</dbReference>
<dbReference type="EMBL" id="JACHND010000001">
    <property type="protein sequence ID" value="MBB4702096.1"/>
    <property type="molecule type" value="Genomic_DNA"/>
</dbReference>
<evidence type="ECO:0000256" key="4">
    <source>
        <dbReference type="RuleBase" id="RU003495"/>
    </source>
</evidence>
<feature type="region of interest" description="Disordered" evidence="5">
    <location>
        <begin position="1"/>
        <end position="24"/>
    </location>
</feature>
<dbReference type="Proteomes" id="UP000542210">
    <property type="component" value="Unassembled WGS sequence"/>
</dbReference>
<sequence length="273" mass="27576">MGQHRAPARRYDYNTPSDPDGGARRRWGTVIALTAVVAAASAGAWVALDGDDSGGSAAGAVTSRQTTTASVADTSPSDGTLAATWPFATTSPDTSPGEGVLAPASAPTPPAETPVDGPPASEASPSPRHTKASKPDASEKAPSSPSKESAGQQKASADTGTGTGTKKTKKVKKSAGKVIASGRCGASYYDEGQMTASGERFNPNAMTAAHKTLALGSKVRVSNPRSGAAVTVRINDRGPYIGGRCLDLSRAAFDAIGSLSAGTMTVKYQVLAR</sequence>